<evidence type="ECO:0000313" key="12">
    <source>
        <dbReference type="EMBL" id="CAE0628558.1"/>
    </source>
</evidence>
<dbReference type="PANTHER" id="PTHR16254:SF14">
    <property type="entry name" value="TRANSMEMBRANE AND COILED-COIL DOMAIN-CONTAINING PROTEIN 3"/>
    <property type="match status" value="1"/>
</dbReference>
<dbReference type="EMBL" id="HBIU01015494">
    <property type="protein sequence ID" value="CAE0628558.1"/>
    <property type="molecule type" value="Transcribed_RNA"/>
</dbReference>
<keyword evidence="4 10" id="KW-0812">Transmembrane</keyword>
<evidence type="ECO:0000256" key="5">
    <source>
        <dbReference type="ARBA" id="ARBA00022729"/>
    </source>
</evidence>
<dbReference type="InterPro" id="IPR045158">
    <property type="entry name" value="KEA4/5/6-like"/>
</dbReference>
<feature type="transmembrane region" description="Helical" evidence="10">
    <location>
        <begin position="43"/>
        <end position="59"/>
    </location>
</feature>
<proteinExistence type="predicted"/>
<dbReference type="Pfam" id="PF00999">
    <property type="entry name" value="Na_H_Exchanger"/>
    <property type="match status" value="1"/>
</dbReference>
<dbReference type="GO" id="GO:0016020">
    <property type="term" value="C:membrane"/>
    <property type="evidence" value="ECO:0007669"/>
    <property type="project" value="UniProtKB-SubCell"/>
</dbReference>
<evidence type="ECO:0000256" key="6">
    <source>
        <dbReference type="ARBA" id="ARBA00022989"/>
    </source>
</evidence>
<dbReference type="InterPro" id="IPR006153">
    <property type="entry name" value="Cation/H_exchanger_TM"/>
</dbReference>
<keyword evidence="2" id="KW-0813">Transport</keyword>
<accession>A0A7S3XPM7</accession>
<evidence type="ECO:0000256" key="7">
    <source>
        <dbReference type="ARBA" id="ARBA00023065"/>
    </source>
</evidence>
<keyword evidence="7" id="KW-0406">Ion transport</keyword>
<feature type="transmembrane region" description="Helical" evidence="10">
    <location>
        <begin position="89"/>
        <end position="109"/>
    </location>
</feature>
<keyword evidence="6 10" id="KW-1133">Transmembrane helix</keyword>
<feature type="transmembrane region" description="Helical" evidence="10">
    <location>
        <begin position="181"/>
        <end position="199"/>
    </location>
</feature>
<dbReference type="Gene3D" id="1.20.1530.20">
    <property type="match status" value="1"/>
</dbReference>
<evidence type="ECO:0000256" key="2">
    <source>
        <dbReference type="ARBA" id="ARBA00022448"/>
    </source>
</evidence>
<feature type="compositionally biased region" description="Basic and acidic residues" evidence="9">
    <location>
        <begin position="232"/>
        <end position="243"/>
    </location>
</feature>
<evidence type="ECO:0000256" key="8">
    <source>
        <dbReference type="ARBA" id="ARBA00023136"/>
    </source>
</evidence>
<dbReference type="InterPro" id="IPR038770">
    <property type="entry name" value="Na+/solute_symporter_sf"/>
</dbReference>
<dbReference type="GO" id="GO:0015386">
    <property type="term" value="F:potassium:proton antiporter activity"/>
    <property type="evidence" value="ECO:0007669"/>
    <property type="project" value="InterPro"/>
</dbReference>
<feature type="transmembrane region" description="Helical" evidence="10">
    <location>
        <begin position="151"/>
        <end position="169"/>
    </location>
</feature>
<evidence type="ECO:0000256" key="3">
    <source>
        <dbReference type="ARBA" id="ARBA00022449"/>
    </source>
</evidence>
<feature type="region of interest" description="Disordered" evidence="9">
    <location>
        <begin position="232"/>
        <end position="254"/>
    </location>
</feature>
<evidence type="ECO:0000256" key="10">
    <source>
        <dbReference type="SAM" id="Phobius"/>
    </source>
</evidence>
<keyword evidence="8 10" id="KW-0472">Membrane</keyword>
<organism evidence="12">
    <name type="scientific">Heterosigma akashiwo</name>
    <name type="common">Chromophytic alga</name>
    <name type="synonym">Heterosigma carterae</name>
    <dbReference type="NCBI Taxonomy" id="2829"/>
    <lineage>
        <taxon>Eukaryota</taxon>
        <taxon>Sar</taxon>
        <taxon>Stramenopiles</taxon>
        <taxon>Ochrophyta</taxon>
        <taxon>Raphidophyceae</taxon>
        <taxon>Chattonellales</taxon>
        <taxon>Chattonellaceae</taxon>
        <taxon>Heterosigma</taxon>
    </lineage>
</organism>
<feature type="transmembrane region" description="Helical" evidence="10">
    <location>
        <begin position="121"/>
        <end position="139"/>
    </location>
</feature>
<sequence length="254" mass="27696">MIGPLLFFINFIVFTHHSLVGVNMQTRSTGGRAAEARRTTNELFTLAVVAYVLGLALASEHLQLSLEVGAVAAGLLMTYTPYARQAESTLEPLMSLFGGMYLASLGMIINPRYILAHFGELALWCLVVVAVKFAAAWVALKRLGAGDVAAYAAGFSLAQVSEVGLYLAGKARRRGLLGRHAYLLAAALCVALLAASPFASHALRHVNDVDLDFSLGETSTLFKKRRRRRAFWDQDDEKKEHQQHPAPGRTNRSI</sequence>
<gene>
    <name evidence="12" type="ORF">HAKA00212_LOCUS7240</name>
</gene>
<reference evidence="12" key="1">
    <citation type="submission" date="2021-01" db="EMBL/GenBank/DDBJ databases">
        <authorList>
            <person name="Corre E."/>
            <person name="Pelletier E."/>
            <person name="Niang G."/>
            <person name="Scheremetjew M."/>
            <person name="Finn R."/>
            <person name="Kale V."/>
            <person name="Holt S."/>
            <person name="Cochrane G."/>
            <person name="Meng A."/>
            <person name="Brown T."/>
            <person name="Cohen L."/>
        </authorList>
    </citation>
    <scope>NUCLEOTIDE SEQUENCE</scope>
    <source>
        <strain evidence="12">CCMP3107</strain>
    </source>
</reference>
<keyword evidence="5" id="KW-0732">Signal</keyword>
<evidence type="ECO:0000256" key="9">
    <source>
        <dbReference type="SAM" id="MobiDB-lite"/>
    </source>
</evidence>
<evidence type="ECO:0000256" key="4">
    <source>
        <dbReference type="ARBA" id="ARBA00022692"/>
    </source>
</evidence>
<keyword evidence="3" id="KW-0050">Antiport</keyword>
<protein>
    <recommendedName>
        <fullName evidence="11">Cation/H+ exchanger transmembrane domain-containing protein</fullName>
    </recommendedName>
</protein>
<evidence type="ECO:0000256" key="1">
    <source>
        <dbReference type="ARBA" id="ARBA00004141"/>
    </source>
</evidence>
<dbReference type="PANTHER" id="PTHR16254">
    <property type="entry name" value="POTASSIUM/PROTON ANTIPORTER-RELATED"/>
    <property type="match status" value="1"/>
</dbReference>
<name>A0A7S3XPM7_HETAK</name>
<dbReference type="AlphaFoldDB" id="A0A7S3XPM7"/>
<feature type="domain" description="Cation/H+ exchanger transmembrane" evidence="11">
    <location>
        <begin position="38"/>
        <end position="190"/>
    </location>
</feature>
<evidence type="ECO:0000259" key="11">
    <source>
        <dbReference type="Pfam" id="PF00999"/>
    </source>
</evidence>
<comment type="subcellular location">
    <subcellularLocation>
        <location evidence="1">Membrane</location>
        <topology evidence="1">Multi-pass membrane protein</topology>
    </subcellularLocation>
</comment>